<sequence length="322" mass="37956">MKNILKICIAQILTLVILLIIIAVAGQIYTFSNPGYENLDVIPDRQIGWRLVPNSLFTYTGTHWYEREFKTQIKTNSLGFRDKERTIEKQKDLTRLVVIGDSFVVAREVPFDKTPSQLLERYLNEGNPGDFSKRSTYEVLNFGITGFSIPQNLLTNRIYVKDFAPKYVFLFIFEDTFWRAFSITHAITNTMIQNKQLRIRPIFNMRENQLQELLQILNFKKFHQFLSQLKKNKLSSGKFEPISEKEYVEFIEEQRTTITKDKITKISKKLKTMEVRLFGPYDFDKFVSLQSQIINSQFNGQRTRKREQKLFILDLWSNLLSS</sequence>
<name>A0A382DVR7_9ZZZZ</name>
<dbReference type="AlphaFoldDB" id="A0A382DVR7"/>
<accession>A0A382DVR7</accession>
<feature type="non-terminal residue" evidence="1">
    <location>
        <position position="322"/>
    </location>
</feature>
<gene>
    <name evidence="1" type="ORF">METZ01_LOCUS194617</name>
</gene>
<evidence type="ECO:0000313" key="1">
    <source>
        <dbReference type="EMBL" id="SVB41763.1"/>
    </source>
</evidence>
<organism evidence="1">
    <name type="scientific">marine metagenome</name>
    <dbReference type="NCBI Taxonomy" id="408172"/>
    <lineage>
        <taxon>unclassified sequences</taxon>
        <taxon>metagenomes</taxon>
        <taxon>ecological metagenomes</taxon>
    </lineage>
</organism>
<reference evidence="1" key="1">
    <citation type="submission" date="2018-05" db="EMBL/GenBank/DDBJ databases">
        <authorList>
            <person name="Lanie J.A."/>
            <person name="Ng W.-L."/>
            <person name="Kazmierczak K.M."/>
            <person name="Andrzejewski T.M."/>
            <person name="Davidsen T.M."/>
            <person name="Wayne K.J."/>
            <person name="Tettelin H."/>
            <person name="Glass J.I."/>
            <person name="Rusch D."/>
            <person name="Podicherti R."/>
            <person name="Tsui H.-C.T."/>
            <person name="Winkler M.E."/>
        </authorList>
    </citation>
    <scope>NUCLEOTIDE SEQUENCE</scope>
</reference>
<protein>
    <recommendedName>
        <fullName evidence="2">SGNH hydrolase-type esterase domain-containing protein</fullName>
    </recommendedName>
</protein>
<evidence type="ECO:0008006" key="2">
    <source>
        <dbReference type="Google" id="ProtNLM"/>
    </source>
</evidence>
<dbReference type="EMBL" id="UINC01041042">
    <property type="protein sequence ID" value="SVB41763.1"/>
    <property type="molecule type" value="Genomic_DNA"/>
</dbReference>
<dbReference type="SUPFAM" id="SSF52266">
    <property type="entry name" value="SGNH hydrolase"/>
    <property type="match status" value="1"/>
</dbReference>
<proteinExistence type="predicted"/>